<protein>
    <submittedName>
        <fullName evidence="7">Phage integrase</fullName>
    </submittedName>
</protein>
<dbReference type="GO" id="GO:0003677">
    <property type="term" value="F:DNA binding"/>
    <property type="evidence" value="ECO:0007669"/>
    <property type="project" value="UniProtKB-UniRule"/>
</dbReference>
<dbReference type="Gene3D" id="1.10.150.130">
    <property type="match status" value="1"/>
</dbReference>
<keyword evidence="3" id="KW-0233">DNA recombination</keyword>
<feature type="domain" description="Tyr recombinase" evidence="5">
    <location>
        <begin position="150"/>
        <end position="297"/>
    </location>
</feature>
<dbReference type="AlphaFoldDB" id="H8H3P9"/>
<keyword evidence="8" id="KW-1185">Reference proteome</keyword>
<proteinExistence type="predicted"/>
<dbReference type="InterPro" id="IPR002104">
    <property type="entry name" value="Integrase_catalytic"/>
</dbReference>
<gene>
    <name evidence="7" type="ordered locus">DGo_PE0002</name>
</gene>
<keyword evidence="7" id="KW-0614">Plasmid</keyword>
<dbReference type="KEGG" id="dgo:DGo_PE0002"/>
<dbReference type="InterPro" id="IPR013762">
    <property type="entry name" value="Integrase-like_cat_sf"/>
</dbReference>
<evidence type="ECO:0000313" key="8">
    <source>
        <dbReference type="Proteomes" id="UP000007575"/>
    </source>
</evidence>
<dbReference type="EMBL" id="CP002196">
    <property type="protein sequence ID" value="AFD28146.1"/>
    <property type="molecule type" value="Genomic_DNA"/>
</dbReference>
<dbReference type="SUPFAM" id="SSF56349">
    <property type="entry name" value="DNA breaking-rejoining enzymes"/>
    <property type="match status" value="1"/>
</dbReference>
<dbReference type="InterPro" id="IPR044068">
    <property type="entry name" value="CB"/>
</dbReference>
<dbReference type="RefSeq" id="WP_014695788.1">
    <property type="nucleotide sequence ID" value="NC_017806.1"/>
</dbReference>
<feature type="domain" description="Core-binding (CB)" evidence="6">
    <location>
        <begin position="34"/>
        <end position="127"/>
    </location>
</feature>
<dbReference type="PROSITE" id="PS51900">
    <property type="entry name" value="CB"/>
    <property type="match status" value="1"/>
</dbReference>
<dbReference type="InterPro" id="IPR010998">
    <property type="entry name" value="Integrase_recombinase_N"/>
</dbReference>
<sequence length="297" mass="31836">MTLARTGTALAWADLTDQVLRVRATEAAATYDTQALTQVLTAYLHAGSKNGARTSPKTVAAYQLAVRTFVPWAQANGMQLLRPGHRDGGRYLAHLQTSPGRGGIGHLAPASVAQYFAGARALYRALRWAGVTQLDPFTDTSAPADPTPGIVKNPPYMEEIEQVLPYCTPQLRALLLLCAHSGLRVSEALASCSWDQEGHELSVTGKGGKIRLVPLGRRVREALLDLPVGPHFPGLSYNTAARQMRRAFERAGLAGRFRGFHAARKTSGTMLYEATGDFTRVGNAPGLTSSGVASVCR</sequence>
<geneLocation type="plasmid" evidence="7 8">
    <name>P5</name>
</geneLocation>
<dbReference type="HOGENOM" id="CLU_027562_5_0_0"/>
<evidence type="ECO:0000259" key="5">
    <source>
        <dbReference type="PROSITE" id="PS51898"/>
    </source>
</evidence>
<organism evidence="7 8">
    <name type="scientific">Deinococcus gobiensis (strain DSM 21396 / JCM 16679 / CGMCC 1.7299 / I-0)</name>
    <dbReference type="NCBI Taxonomy" id="745776"/>
    <lineage>
        <taxon>Bacteria</taxon>
        <taxon>Thermotogati</taxon>
        <taxon>Deinococcota</taxon>
        <taxon>Deinococci</taxon>
        <taxon>Deinococcales</taxon>
        <taxon>Deinococcaceae</taxon>
        <taxon>Deinococcus</taxon>
    </lineage>
</organism>
<dbReference type="PROSITE" id="PS51898">
    <property type="entry name" value="TYR_RECOMBINASE"/>
    <property type="match status" value="1"/>
</dbReference>
<accession>H8H3P9</accession>
<dbReference type="Pfam" id="PF02899">
    <property type="entry name" value="Phage_int_SAM_1"/>
    <property type="match status" value="1"/>
</dbReference>
<dbReference type="Gene3D" id="1.10.443.10">
    <property type="entry name" value="Intergrase catalytic core"/>
    <property type="match status" value="1"/>
</dbReference>
<keyword evidence="1" id="KW-0229">DNA integration</keyword>
<dbReference type="InterPro" id="IPR011010">
    <property type="entry name" value="DNA_brk_join_enz"/>
</dbReference>
<dbReference type="Proteomes" id="UP000007575">
    <property type="component" value="Plasmid P5"/>
</dbReference>
<dbReference type="GO" id="GO:0015074">
    <property type="term" value="P:DNA integration"/>
    <property type="evidence" value="ECO:0007669"/>
    <property type="project" value="UniProtKB-KW"/>
</dbReference>
<evidence type="ECO:0000259" key="6">
    <source>
        <dbReference type="PROSITE" id="PS51900"/>
    </source>
</evidence>
<keyword evidence="2 4" id="KW-0238">DNA-binding</keyword>
<reference evidence="7 8" key="1">
    <citation type="journal article" date="2012" name="PLoS ONE">
        <title>Genome sequence and transcriptome analysis of the radioresistant bacterium Deinococcus gobiensis: insights into the extreme environmental adaptations.</title>
        <authorList>
            <person name="Yuan M."/>
            <person name="Chen M."/>
            <person name="Zhang W."/>
            <person name="Lu W."/>
            <person name="Wang J."/>
            <person name="Yang M."/>
            <person name="Zhao P."/>
            <person name="Tang R."/>
            <person name="Li X."/>
            <person name="Hao Y."/>
            <person name="Zhou Z."/>
            <person name="Zhan Y."/>
            <person name="Yu H."/>
            <person name="Teng C."/>
            <person name="Yan Y."/>
            <person name="Ping S."/>
            <person name="Wang Y."/>
            <person name="Lin M."/>
        </authorList>
    </citation>
    <scope>NUCLEOTIDE SEQUENCE [LARGE SCALE GENOMIC DNA]</scope>
    <source>
        <strain evidence="8">DSM 21396 / JCM 16679 / CGMCC 1.7299 / I-0</strain>
        <plasmid evidence="7">P5</plasmid>
    </source>
</reference>
<dbReference type="GO" id="GO:0006310">
    <property type="term" value="P:DNA recombination"/>
    <property type="evidence" value="ECO:0007669"/>
    <property type="project" value="UniProtKB-KW"/>
</dbReference>
<name>H8H3P9_DEIGI</name>
<dbReference type="InterPro" id="IPR004107">
    <property type="entry name" value="Integrase_SAM-like_N"/>
</dbReference>
<dbReference type="CDD" id="cd00397">
    <property type="entry name" value="DNA_BRE_C"/>
    <property type="match status" value="1"/>
</dbReference>
<evidence type="ECO:0000256" key="3">
    <source>
        <dbReference type="ARBA" id="ARBA00023172"/>
    </source>
</evidence>
<evidence type="ECO:0000256" key="2">
    <source>
        <dbReference type="ARBA" id="ARBA00023125"/>
    </source>
</evidence>
<evidence type="ECO:0000313" key="7">
    <source>
        <dbReference type="EMBL" id="AFD28146.1"/>
    </source>
</evidence>
<dbReference type="OrthoDB" id="57860at2"/>
<evidence type="ECO:0000256" key="4">
    <source>
        <dbReference type="PROSITE-ProRule" id="PRU01248"/>
    </source>
</evidence>
<evidence type="ECO:0000256" key="1">
    <source>
        <dbReference type="ARBA" id="ARBA00022908"/>
    </source>
</evidence>